<keyword evidence="8" id="KW-1185">Reference proteome</keyword>
<feature type="transmembrane region" description="Helical" evidence="6">
    <location>
        <begin position="332"/>
        <end position="353"/>
    </location>
</feature>
<feature type="compositionally biased region" description="Polar residues" evidence="5">
    <location>
        <begin position="1"/>
        <end position="19"/>
    </location>
</feature>
<evidence type="ECO:0000256" key="1">
    <source>
        <dbReference type="ARBA" id="ARBA00004141"/>
    </source>
</evidence>
<dbReference type="EMBL" id="CP051141">
    <property type="protein sequence ID" value="QIW98798.1"/>
    <property type="molecule type" value="Genomic_DNA"/>
</dbReference>
<dbReference type="InterPro" id="IPR024371">
    <property type="entry name" value="AcetylCoA_trans_1-like"/>
</dbReference>
<dbReference type="InterPro" id="IPR036259">
    <property type="entry name" value="MFS_trans_sf"/>
</dbReference>
<dbReference type="AlphaFoldDB" id="A0A6H0XW08"/>
<feature type="region of interest" description="Disordered" evidence="5">
    <location>
        <begin position="1"/>
        <end position="90"/>
    </location>
</feature>
<evidence type="ECO:0000256" key="3">
    <source>
        <dbReference type="ARBA" id="ARBA00022989"/>
    </source>
</evidence>
<dbReference type="GO" id="GO:0016020">
    <property type="term" value="C:membrane"/>
    <property type="evidence" value="ECO:0007669"/>
    <property type="project" value="UniProtKB-SubCell"/>
</dbReference>
<feature type="compositionally biased region" description="Basic and acidic residues" evidence="5">
    <location>
        <begin position="29"/>
        <end position="43"/>
    </location>
</feature>
<organism evidence="7 8">
    <name type="scientific">Peltaster fructicola</name>
    <dbReference type="NCBI Taxonomy" id="286661"/>
    <lineage>
        <taxon>Eukaryota</taxon>
        <taxon>Fungi</taxon>
        <taxon>Dikarya</taxon>
        <taxon>Ascomycota</taxon>
        <taxon>Pezizomycotina</taxon>
        <taxon>Dothideomycetes</taxon>
        <taxon>Dothideomycetes incertae sedis</taxon>
        <taxon>Peltaster</taxon>
    </lineage>
</organism>
<dbReference type="Pfam" id="PF13000">
    <property type="entry name" value="Acatn"/>
    <property type="match status" value="2"/>
</dbReference>
<accession>A0A6H0XW08</accession>
<feature type="transmembrane region" description="Helical" evidence="6">
    <location>
        <begin position="256"/>
        <end position="281"/>
    </location>
</feature>
<dbReference type="OrthoDB" id="6415790at2759"/>
<evidence type="ECO:0008006" key="9">
    <source>
        <dbReference type="Google" id="ProtNLM"/>
    </source>
</evidence>
<evidence type="ECO:0000256" key="4">
    <source>
        <dbReference type="ARBA" id="ARBA00023136"/>
    </source>
</evidence>
<dbReference type="Proteomes" id="UP000503462">
    <property type="component" value="Chromosome 3"/>
</dbReference>
<dbReference type="GO" id="GO:0035348">
    <property type="term" value="P:acetyl-CoA transmembrane transport"/>
    <property type="evidence" value="ECO:0007669"/>
    <property type="project" value="InterPro"/>
</dbReference>
<protein>
    <recommendedName>
        <fullName evidence="9">Major facilitator superfamily associated domain-containing protein</fullName>
    </recommendedName>
</protein>
<reference evidence="7 8" key="1">
    <citation type="journal article" date="2016" name="Sci. Rep.">
        <title>Peltaster fructicola genome reveals evolution from an invasive phytopathogen to an ectophytic parasite.</title>
        <authorList>
            <person name="Xu C."/>
            <person name="Chen H."/>
            <person name="Gleason M.L."/>
            <person name="Xu J.R."/>
            <person name="Liu H."/>
            <person name="Zhang R."/>
            <person name="Sun G."/>
        </authorList>
    </citation>
    <scope>NUCLEOTIDE SEQUENCE [LARGE SCALE GENOMIC DNA]</scope>
    <source>
        <strain evidence="7 8">LNHT1506</strain>
    </source>
</reference>
<keyword evidence="3 6" id="KW-1133">Transmembrane helix</keyword>
<gene>
    <name evidence="7" type="ORF">AMS68_004316</name>
</gene>
<dbReference type="InterPro" id="IPR004752">
    <property type="entry name" value="AmpG_permease/AT-1"/>
</dbReference>
<sequence length="591" mass="65510">MDDSFRQSNPHITTPSSPLLPTYELQEVAEGKAAGETRDHHAQEFIFPDTSPRQSMSRRASKSPNPRSRTKPNSSTSSTNGSTDMNMHERRKPAVSLDIPEDTAAQTARLMGHNTFSLNNEPALRSPTTPYEPSSKGLFELPEQDRRNFFLLVLLYFLQGIPMGLAGGSVPFLLKNYLSYGQIGVYSLASYPYSLKLLWSPIVDAVWSSRVGRRKSWILPIQMLSGFGMIWLGSGAQQMMVEAGKANGAGIWNFTGWWFALVFMCATQDIAVDGWALTLISPTNLSYASTAQTVGLTAGQFLSYTVFLALSSPDFANKYFRKVPLDVGVFTLDSYLTFWGWAYIVVTIGLAIFKREDRTKEKDSILAVYKVMYGILKLRNVQIFMLIHLVAKLGFQANDGVTNLKLLEKGFSQEDLALTILIDFPFEISLGYYAGKWSEQYKPIRVWCWAFMGRLLAAVFAQLVVMSFPAGGTTTLYLLVVILEHVFSTFMNTVMFVAISAFHAKIADPLIGGTYMTMLATMSNLGGTFPRFPVLKAVDYFTKATCIPPIGEPKTPLKGELITQAFSCALESEKHRCIGGGGTCKIDQDGE</sequence>
<feature type="transmembrane region" description="Helical" evidence="6">
    <location>
        <begin position="446"/>
        <end position="470"/>
    </location>
</feature>
<dbReference type="FunFam" id="1.20.1250.20:FF:000289">
    <property type="entry name" value="Acetyl-coenzyme A transporter 1"/>
    <property type="match status" value="1"/>
</dbReference>
<evidence type="ECO:0000256" key="6">
    <source>
        <dbReference type="SAM" id="Phobius"/>
    </source>
</evidence>
<feature type="transmembrane region" description="Helical" evidence="6">
    <location>
        <begin position="476"/>
        <end position="502"/>
    </location>
</feature>
<feature type="transmembrane region" description="Helical" evidence="6">
    <location>
        <begin position="216"/>
        <end position="236"/>
    </location>
</feature>
<dbReference type="GO" id="GO:0008521">
    <property type="term" value="F:acetyl-CoA transmembrane transporter activity"/>
    <property type="evidence" value="ECO:0007669"/>
    <property type="project" value="InterPro"/>
</dbReference>
<evidence type="ECO:0000313" key="8">
    <source>
        <dbReference type="Proteomes" id="UP000503462"/>
    </source>
</evidence>
<feature type="compositionally biased region" description="Low complexity" evidence="5">
    <location>
        <begin position="71"/>
        <end position="83"/>
    </location>
</feature>
<feature type="compositionally biased region" description="Polar residues" evidence="5">
    <location>
        <begin position="51"/>
        <end position="65"/>
    </location>
</feature>
<evidence type="ECO:0000256" key="5">
    <source>
        <dbReference type="SAM" id="MobiDB-lite"/>
    </source>
</evidence>
<proteinExistence type="predicted"/>
<dbReference type="PANTHER" id="PTHR12778:SF9">
    <property type="entry name" value="ACETYL-COENZYME A TRANSPORTER 1"/>
    <property type="match status" value="1"/>
</dbReference>
<comment type="subcellular location">
    <subcellularLocation>
        <location evidence="1">Membrane</location>
        <topology evidence="1">Multi-pass membrane protein</topology>
    </subcellularLocation>
</comment>
<evidence type="ECO:0000313" key="7">
    <source>
        <dbReference type="EMBL" id="QIW98798.1"/>
    </source>
</evidence>
<keyword evidence="4 6" id="KW-0472">Membrane</keyword>
<evidence type="ECO:0000256" key="2">
    <source>
        <dbReference type="ARBA" id="ARBA00022692"/>
    </source>
</evidence>
<dbReference type="PANTHER" id="PTHR12778">
    <property type="entry name" value="SOLUTE CARRIER FAMILY 33 ACETYL-COA TRANSPORTER -RELATED"/>
    <property type="match status" value="1"/>
</dbReference>
<dbReference type="SUPFAM" id="SSF103473">
    <property type="entry name" value="MFS general substrate transporter"/>
    <property type="match status" value="1"/>
</dbReference>
<name>A0A6H0XW08_9PEZI</name>
<dbReference type="Gene3D" id="1.20.1250.20">
    <property type="entry name" value="MFS general substrate transporter like domains"/>
    <property type="match status" value="1"/>
</dbReference>
<keyword evidence="2 6" id="KW-0812">Transmembrane</keyword>
<feature type="transmembrane region" description="Helical" evidence="6">
    <location>
        <begin position="149"/>
        <end position="171"/>
    </location>
</feature>